<reference evidence="3 4" key="1">
    <citation type="submission" date="2018-05" db="EMBL/GenBank/DDBJ databases">
        <title>Complete Genome Sequence of the Nonylphenol-Degrading Bacterium Sphingobium amiense DSM 16289T.</title>
        <authorList>
            <person name="Ootsuka M."/>
            <person name="Nishizawa T."/>
            <person name="Ohta H."/>
        </authorList>
    </citation>
    <scope>NUCLEOTIDE SEQUENCE [LARGE SCALE GENOMIC DNA]</scope>
    <source>
        <strain evidence="3 4">DSM 16289</strain>
    </source>
</reference>
<sequence length="339" mass="37070">MDRVGDAMTKRFDEMYSSENLHKMMDKALENLPPEIREGLSQLFNALSGALSGNDPAKSQEYETIKEVYGTGGTDNEAVRMASNFAQRDDAQFAAAVTIGNGSGAITEVNGIQYVNGKPINDSDDDDAEALQEMADEMERQRKWSEETHRFGDVEMSGEEWEELSEQLSGNTPLRKRMIERLMAQGQSQKQAEETVDKAAEVSHIMNVPESQRTPEQRQILTEAEKKPGVAQVIKWGAEARSNEVSRDESYAPMEADRNVSVRNRTDAFASDIDQSGSGTKILNSNDGTTRTFASAPDLTAVYTKAVAATEPLERGPQQIAAASVKPPAPAANMSGLDV</sequence>
<organism evidence="3 4">
    <name type="scientific">Sphingobium amiense</name>
    <dbReference type="NCBI Taxonomy" id="135719"/>
    <lineage>
        <taxon>Bacteria</taxon>
        <taxon>Pseudomonadati</taxon>
        <taxon>Pseudomonadota</taxon>
        <taxon>Alphaproteobacteria</taxon>
        <taxon>Sphingomonadales</taxon>
        <taxon>Sphingomonadaceae</taxon>
        <taxon>Sphingobium</taxon>
    </lineage>
</organism>
<dbReference type="KEGG" id="sami:SAMIE_1023800"/>
<keyword evidence="4" id="KW-1185">Reference proteome</keyword>
<evidence type="ECO:0000256" key="1">
    <source>
        <dbReference type="SAM" id="Coils"/>
    </source>
</evidence>
<dbReference type="EMBL" id="AP018664">
    <property type="protein sequence ID" value="BBD98879.1"/>
    <property type="molecule type" value="Genomic_DNA"/>
</dbReference>
<evidence type="ECO:0000313" key="3">
    <source>
        <dbReference type="EMBL" id="BBD98879.1"/>
    </source>
</evidence>
<evidence type="ECO:0000313" key="4">
    <source>
        <dbReference type="Proteomes" id="UP000279959"/>
    </source>
</evidence>
<keyword evidence="1" id="KW-0175">Coiled coil</keyword>
<protein>
    <submittedName>
        <fullName evidence="3">Uncharacterized protein</fullName>
    </submittedName>
</protein>
<feature type="region of interest" description="Disordered" evidence="2">
    <location>
        <begin position="316"/>
        <end position="339"/>
    </location>
</feature>
<accession>A0A494WEH7</accession>
<dbReference type="Proteomes" id="UP000279959">
    <property type="component" value="Chromosome"/>
</dbReference>
<dbReference type="AlphaFoldDB" id="A0A494WEH7"/>
<proteinExistence type="predicted"/>
<gene>
    <name evidence="3" type="ORF">SAMIE_1023800</name>
</gene>
<evidence type="ECO:0000256" key="2">
    <source>
        <dbReference type="SAM" id="MobiDB-lite"/>
    </source>
</evidence>
<feature type="coiled-coil region" evidence="1">
    <location>
        <begin position="121"/>
        <end position="148"/>
    </location>
</feature>
<name>A0A494WEH7_9SPHN</name>